<evidence type="ECO:0000313" key="2">
    <source>
        <dbReference type="EMBL" id="SEK62471.1"/>
    </source>
</evidence>
<dbReference type="RefSeq" id="WP_055501686.1">
    <property type="nucleotide sequence ID" value="NZ_BBZG01000001.1"/>
</dbReference>
<evidence type="ECO:0000256" key="1">
    <source>
        <dbReference type="SAM" id="SignalP"/>
    </source>
</evidence>
<accession>A0A1H7IIZ0</accession>
<dbReference type="STRING" id="46177.SAMN05660976_00824"/>
<dbReference type="Gene3D" id="2.50.20.20">
    <property type="match status" value="1"/>
</dbReference>
<dbReference type="OrthoDB" id="3512790at2"/>
<reference evidence="2 3" key="1">
    <citation type="submission" date="2016-10" db="EMBL/GenBank/DDBJ databases">
        <authorList>
            <person name="de Groot N.N."/>
        </authorList>
    </citation>
    <scope>NUCLEOTIDE SEQUENCE [LARGE SCALE GENOMIC DNA]</scope>
    <source>
        <strain evidence="2 3">DSM 43357</strain>
    </source>
</reference>
<dbReference type="AlphaFoldDB" id="A0A1H7IIZ0"/>
<dbReference type="EMBL" id="FOBF01000002">
    <property type="protein sequence ID" value="SEK62471.1"/>
    <property type="molecule type" value="Genomic_DNA"/>
</dbReference>
<feature type="chain" id="PRO_5011634112" evidence="1">
    <location>
        <begin position="25"/>
        <end position="277"/>
    </location>
</feature>
<organism evidence="2 3">
    <name type="scientific">Nonomuraea pusilla</name>
    <dbReference type="NCBI Taxonomy" id="46177"/>
    <lineage>
        <taxon>Bacteria</taxon>
        <taxon>Bacillati</taxon>
        <taxon>Actinomycetota</taxon>
        <taxon>Actinomycetes</taxon>
        <taxon>Streptosporangiales</taxon>
        <taxon>Streptosporangiaceae</taxon>
        <taxon>Nonomuraea</taxon>
    </lineage>
</organism>
<proteinExistence type="predicted"/>
<dbReference type="Proteomes" id="UP000198953">
    <property type="component" value="Unassembled WGS sequence"/>
</dbReference>
<evidence type="ECO:0000313" key="3">
    <source>
        <dbReference type="Proteomes" id="UP000198953"/>
    </source>
</evidence>
<keyword evidence="1" id="KW-0732">Signal</keyword>
<gene>
    <name evidence="2" type="ORF">SAMN05660976_00824</name>
</gene>
<keyword evidence="3" id="KW-1185">Reference proteome</keyword>
<feature type="signal peptide" evidence="1">
    <location>
        <begin position="1"/>
        <end position="24"/>
    </location>
</feature>
<name>A0A1H7IIZ0_9ACTN</name>
<sequence length="277" mass="29500">MKRAIVGAVAAVSVMQITATPAQAAPKSDPVRALQAHLARGQAVNVQTTAKVVFTPAMVTSYELDGTFGLGPRGAVASDVAGTLRFSKDMLRGMKKRQPADTEALLEGPIRMISSPEATYVSGPMVERAMPMGPAWVRYSRTALPQSNAVLDVLEPATLKTLMAHRTSWSGGVVKGSVRTRELAAASRSFRSEFGPGSGTGRGKVTYTLWLDPAGLVRRVSATAVMPYGGGSFTIESSSRYSDWGRELTVPLPLESDVIDRRDVEGVLPARLPGIWS</sequence>
<protein>
    <submittedName>
        <fullName evidence="2">Uncharacterized protein</fullName>
    </submittedName>
</protein>